<dbReference type="CDD" id="cd04792">
    <property type="entry name" value="LanM-like"/>
    <property type="match status" value="1"/>
</dbReference>
<dbReference type="AlphaFoldDB" id="A0AA91GHS3"/>
<dbReference type="GO" id="GO:0031179">
    <property type="term" value="P:peptide modification"/>
    <property type="evidence" value="ECO:0007669"/>
    <property type="project" value="InterPro"/>
</dbReference>
<dbReference type="NCBIfam" id="TIGR03897">
    <property type="entry name" value="lanti_2_LanM"/>
    <property type="match status" value="1"/>
</dbReference>
<reference evidence="2 3" key="1">
    <citation type="submission" date="2014-12" db="EMBL/GenBank/DDBJ databases">
        <title>Draft genome sequences of 29 type strains of Enterococci.</title>
        <authorList>
            <person name="Zhong Z."/>
            <person name="Sun Z."/>
            <person name="Liu W."/>
            <person name="Zhang W."/>
            <person name="Zhang H."/>
        </authorList>
    </citation>
    <scope>NUCLEOTIDE SEQUENCE [LARGE SCALE GENOMIC DNA]</scope>
    <source>
        <strain evidence="2 3">DSM 22801</strain>
    </source>
</reference>
<sequence>MNAKGELMMIEEVTYSYAATLSERIDCWKNQTIEADKERYLEQWQARKSLLKAPDYQKMFQHYHWDEATFSVGLMPFTEERAQLLLPMIEKSDWFQLHRRLFSAEIPIKDLSLTAALRFHLDYYKQHIQTLLQKFPLIQLSAVVIEDLIAQLSDEFFFIAQKTLAWDVHQMIEEYQLQAESKEEEFANYIKEFLGDKQRTYLFYGEYPTLARILATRLTFACEMIEAFFSSLNDATEQLAEVFAITTPMNLTQIKLGQGDSHERGKTVIQFQVQEKALIFKFKNLEIGERFNTLLTYIEELNPTVSFYKIKRIVQPTFTIEEKVAYEECLEESEVIDFYHNYGQLLAIVYWLGATDLHMENLIANGPHPVLIDVETLIRPEMFKLTKKMARQTRIEKHSVIVAGLLPQKKQWKRELEMDALSGTKQKLPKKVRRLRNDRSSDIAFQLEEAYMDGAQNIPRLAGKEVDYQDYRHVIQHAFKEMNQLLLANKTEFIEKVKALFANTTIRLIYRDTQDYGNLLNFTLHTESMSNYIEREKIIENLWASQIIPEVLIPFEIQVMLDHDVPLITANTSLTNVYTDGHELLQVLAKSPLQDTVEHMEKITEKTSHFSYLLLKESLGTLEYNTQEITIPTRNGSIDEPLVQKAADIGDKILDQLVLEPEHGEVDWMSVLPESDDEISIVYPDTDLYGGSAGVYLFFVYLNHLVPKESYQEVIDLLEKEIFLGEGKKDTYESAFFDEGMRVTVAFYVTRLLNDAKHRIYLETSLQALKARQIVTENQSNEWLYGKASLLAVLAAIYQTYASTDAYEVLLAYSQAVTCKEMEDNSFAHGYAGVCYGLSKANQVLNETKTKEKLNWYQQAFEKRLEENKQLNNSWCKGTTGIKEVCELLNIKFPDEKFKKIDEMSRADDCLCHGTYGNKDNYLGDIFILNDGVIKLKTDPASVPVGLFCGLAGVGFQVLRAYEPSHVHSLLFIK</sequence>
<dbReference type="Pfam" id="PF05147">
    <property type="entry name" value="LANC_like"/>
    <property type="match status" value="1"/>
</dbReference>
<accession>A0AA91GHS3</accession>
<dbReference type="InterPro" id="IPR007822">
    <property type="entry name" value="LANC-like"/>
</dbReference>
<organism evidence="2 3">
    <name type="scientific">Enterococcus silesiacus</name>
    <dbReference type="NCBI Taxonomy" id="332949"/>
    <lineage>
        <taxon>Bacteria</taxon>
        <taxon>Bacillati</taxon>
        <taxon>Bacillota</taxon>
        <taxon>Bacilli</taxon>
        <taxon>Lactobacillales</taxon>
        <taxon>Enterococcaceae</taxon>
        <taxon>Enterococcus</taxon>
    </lineage>
</organism>
<evidence type="ECO:0000313" key="2">
    <source>
        <dbReference type="EMBL" id="OJG91888.1"/>
    </source>
</evidence>
<protein>
    <submittedName>
        <fullName evidence="2">Type 2 lantibiotic biosynthesis protein LanM</fullName>
    </submittedName>
</protein>
<evidence type="ECO:0000259" key="1">
    <source>
        <dbReference type="Pfam" id="PF13575"/>
    </source>
</evidence>
<dbReference type="Proteomes" id="UP000183039">
    <property type="component" value="Unassembled WGS sequence"/>
</dbReference>
<name>A0AA91GHS3_9ENTE</name>
<dbReference type="InterPro" id="IPR017146">
    <property type="entry name" value="Lanti_2_LanM"/>
</dbReference>
<proteinExistence type="predicted"/>
<dbReference type="SMART" id="SM01260">
    <property type="entry name" value="LANC_like"/>
    <property type="match status" value="1"/>
</dbReference>
<dbReference type="InterPro" id="IPR025410">
    <property type="entry name" value="Lant_dehyd"/>
</dbReference>
<comment type="caution">
    <text evidence="2">The sequence shown here is derived from an EMBL/GenBank/DDBJ whole genome shotgun (WGS) entry which is preliminary data.</text>
</comment>
<dbReference type="PIRSF" id="PIRSF037228">
    <property type="entry name" value="Lant_mod_RumM"/>
    <property type="match status" value="1"/>
</dbReference>
<dbReference type="Gene3D" id="1.50.10.20">
    <property type="match status" value="1"/>
</dbReference>
<dbReference type="EMBL" id="JXLC01000010">
    <property type="protein sequence ID" value="OJG91888.1"/>
    <property type="molecule type" value="Genomic_DNA"/>
</dbReference>
<dbReference type="Pfam" id="PF13575">
    <property type="entry name" value="DUF4135"/>
    <property type="match status" value="1"/>
</dbReference>
<gene>
    <name evidence="2" type="ORF">RV15_GL000328</name>
</gene>
<dbReference type="SUPFAM" id="SSF158745">
    <property type="entry name" value="LanC-like"/>
    <property type="match status" value="1"/>
</dbReference>
<evidence type="ECO:0000313" key="3">
    <source>
        <dbReference type="Proteomes" id="UP000183039"/>
    </source>
</evidence>
<feature type="domain" description="Lantibiotic biosynthesis protein dehydration" evidence="1">
    <location>
        <begin position="207"/>
        <end position="570"/>
    </location>
</feature>